<organism evidence="3 4">
    <name type="scientific">Actinomadura chokoriensis</name>
    <dbReference type="NCBI Taxonomy" id="454156"/>
    <lineage>
        <taxon>Bacteria</taxon>
        <taxon>Bacillati</taxon>
        <taxon>Actinomycetota</taxon>
        <taxon>Actinomycetes</taxon>
        <taxon>Streptosporangiales</taxon>
        <taxon>Thermomonosporaceae</taxon>
        <taxon>Actinomadura</taxon>
    </lineage>
</organism>
<sequence length="220" mass="23284">MGHSQSFHEETGISMTAEAGISVGAISTKFSSTISTAFGYETSTSVSQLQSRSLTRRLTTPKGTAAGLWVGNHTFRVLRGGRLGRLKPVGPGCRKLPLLAIPATGTAVVAAAQGDSWPGSNIPGRRGRSVEPRNVNRAFESRCAAAGVEVICVHDTRHTCGKLLAALDVHPRVAMQILRHSKISLTMEIYTEVPSEQTRAALRRLGVHLGSGDESGEGST</sequence>
<evidence type="ECO:0000313" key="4">
    <source>
        <dbReference type="Proteomes" id="UP001569904"/>
    </source>
</evidence>
<evidence type="ECO:0000256" key="1">
    <source>
        <dbReference type="ARBA" id="ARBA00023172"/>
    </source>
</evidence>
<dbReference type="Pfam" id="PF00589">
    <property type="entry name" value="Phage_integrase"/>
    <property type="match status" value="1"/>
</dbReference>
<dbReference type="InterPro" id="IPR002104">
    <property type="entry name" value="Integrase_catalytic"/>
</dbReference>
<dbReference type="InterPro" id="IPR011010">
    <property type="entry name" value="DNA_brk_join_enz"/>
</dbReference>
<dbReference type="EMBL" id="JAXCEH010000034">
    <property type="protein sequence ID" value="MFA1558668.1"/>
    <property type="molecule type" value="Genomic_DNA"/>
</dbReference>
<protein>
    <submittedName>
        <fullName evidence="3">Tyrosine-type recombinase/integrase</fullName>
    </submittedName>
</protein>
<proteinExistence type="predicted"/>
<evidence type="ECO:0000313" key="3">
    <source>
        <dbReference type="EMBL" id="MFA1558668.1"/>
    </source>
</evidence>
<dbReference type="Proteomes" id="UP001569904">
    <property type="component" value="Unassembled WGS sequence"/>
</dbReference>
<gene>
    <name evidence="3" type="ORF">SM436_33675</name>
</gene>
<keyword evidence="1" id="KW-0233">DNA recombination</keyword>
<dbReference type="Gene3D" id="1.10.443.10">
    <property type="entry name" value="Intergrase catalytic core"/>
    <property type="match status" value="1"/>
</dbReference>
<reference evidence="3 4" key="1">
    <citation type="submission" date="2023-11" db="EMBL/GenBank/DDBJ databases">
        <title>Actinomadura monticuli sp. nov., isolated from volcanic ash.</title>
        <authorList>
            <person name="Lee S.D."/>
            <person name="Yang H."/>
            <person name="Kim I.S."/>
        </authorList>
    </citation>
    <scope>NUCLEOTIDE SEQUENCE [LARGE SCALE GENOMIC DNA]</scope>
    <source>
        <strain evidence="3 4">DSM 45346</strain>
    </source>
</reference>
<dbReference type="SUPFAM" id="SSF56349">
    <property type="entry name" value="DNA breaking-rejoining enzymes"/>
    <property type="match status" value="1"/>
</dbReference>
<dbReference type="RefSeq" id="WP_371966136.1">
    <property type="nucleotide sequence ID" value="NZ_JAXCEJ010000033.1"/>
</dbReference>
<evidence type="ECO:0000259" key="2">
    <source>
        <dbReference type="Pfam" id="PF00589"/>
    </source>
</evidence>
<comment type="caution">
    <text evidence="3">The sequence shown here is derived from an EMBL/GenBank/DDBJ whole genome shotgun (WGS) entry which is preliminary data.</text>
</comment>
<accession>A0ABV4R6Z6</accession>
<keyword evidence="4" id="KW-1185">Reference proteome</keyword>
<feature type="domain" description="Tyr recombinase" evidence="2">
    <location>
        <begin position="123"/>
        <end position="193"/>
    </location>
</feature>
<dbReference type="InterPro" id="IPR013762">
    <property type="entry name" value="Integrase-like_cat_sf"/>
</dbReference>
<name>A0ABV4R6Z6_9ACTN</name>